<name>A0A4R4YNN9_9ACTN</name>
<accession>A0A4R4YNN9</accession>
<dbReference type="InterPro" id="IPR029069">
    <property type="entry name" value="HotDog_dom_sf"/>
</dbReference>
<evidence type="ECO:0000259" key="2">
    <source>
        <dbReference type="Pfam" id="PF20789"/>
    </source>
</evidence>
<comment type="caution">
    <text evidence="3">The sequence shown here is derived from an EMBL/GenBank/DDBJ whole genome shotgun (WGS) entry which is preliminary data.</text>
</comment>
<dbReference type="Proteomes" id="UP000295302">
    <property type="component" value="Unassembled WGS sequence"/>
</dbReference>
<feature type="domain" description="Acyl-CoA thioesterase-like C-terminal" evidence="2">
    <location>
        <begin position="141"/>
        <end position="262"/>
    </location>
</feature>
<dbReference type="OrthoDB" id="5418286at2"/>
<dbReference type="SUPFAM" id="SSF54637">
    <property type="entry name" value="Thioesterase/thiol ester dehydrase-isomerase"/>
    <property type="match status" value="1"/>
</dbReference>
<dbReference type="InterPro" id="IPR049449">
    <property type="entry name" value="TesB_ACOT8-like_N"/>
</dbReference>
<keyword evidence="4" id="KW-1185">Reference proteome</keyword>
<evidence type="ECO:0000259" key="1">
    <source>
        <dbReference type="Pfam" id="PF13622"/>
    </source>
</evidence>
<dbReference type="InterPro" id="IPR052389">
    <property type="entry name" value="Sec_Metab_Biosynth-Assoc"/>
</dbReference>
<dbReference type="Pfam" id="PF20789">
    <property type="entry name" value="4HBT_3C"/>
    <property type="match status" value="1"/>
</dbReference>
<dbReference type="AlphaFoldDB" id="A0A4R4YNN9"/>
<dbReference type="Gene3D" id="2.40.160.210">
    <property type="entry name" value="Acyl-CoA thioesterase, double hotdog domain"/>
    <property type="match status" value="1"/>
</dbReference>
<evidence type="ECO:0000313" key="4">
    <source>
        <dbReference type="Proteomes" id="UP000295302"/>
    </source>
</evidence>
<dbReference type="InterPro" id="IPR042171">
    <property type="entry name" value="Acyl-CoA_hotdog"/>
</dbReference>
<evidence type="ECO:0000313" key="3">
    <source>
        <dbReference type="EMBL" id="TDD46728.1"/>
    </source>
</evidence>
<organism evidence="3 4">
    <name type="scientific">Nonomuraea terrae</name>
    <dbReference type="NCBI Taxonomy" id="2530383"/>
    <lineage>
        <taxon>Bacteria</taxon>
        <taxon>Bacillati</taxon>
        <taxon>Actinomycetota</taxon>
        <taxon>Actinomycetes</taxon>
        <taxon>Streptosporangiales</taxon>
        <taxon>Streptosporangiaceae</taxon>
        <taxon>Nonomuraea</taxon>
    </lineage>
</organism>
<protein>
    <submittedName>
        <fullName evidence="3">Thioesterase family protein</fullName>
    </submittedName>
</protein>
<dbReference type="EMBL" id="SMKQ01000057">
    <property type="protein sequence ID" value="TDD46728.1"/>
    <property type="molecule type" value="Genomic_DNA"/>
</dbReference>
<dbReference type="PANTHER" id="PTHR38110">
    <property type="entry name" value="CHROMOSOME 23, WHOLE GENOME SHOTGUN SEQUENCE"/>
    <property type="match status" value="1"/>
</dbReference>
<dbReference type="Pfam" id="PF13622">
    <property type="entry name" value="4HBT_3"/>
    <property type="match status" value="1"/>
</dbReference>
<reference evidence="3 4" key="1">
    <citation type="submission" date="2019-03" db="EMBL/GenBank/DDBJ databases">
        <title>Draft genome sequences of novel Actinobacteria.</title>
        <authorList>
            <person name="Sahin N."/>
            <person name="Ay H."/>
            <person name="Saygin H."/>
        </authorList>
    </citation>
    <scope>NUCLEOTIDE SEQUENCE [LARGE SCALE GENOMIC DNA]</scope>
    <source>
        <strain evidence="3 4">CH32</strain>
    </source>
</reference>
<sequence length="270" mass="28570">MGTFQEATTLTTRGDGAVGVTLDAEWSIGTRLHGGYLLAVLARAARESAGAGHPHVTAVTGSFIGPPDPGEAMVRVETLRIGKSVAQTRASLIQQGRTCVEAHVTLGLLDDSGPWWSAHEPVDIPPEHECFRVPVEPPGLGVQVPLMGVLEEHIHPGHMGFALGKPAKNGVIATWQRLADGSDWDPVSLLVTLDPGPPIASELGLMGWFPTISLSAYIRRLPAPGPVRVRLSATDVGGDRMDQSVSVWDSKDHLVGQATHLTGVRLPAGR</sequence>
<dbReference type="PANTHER" id="PTHR38110:SF1">
    <property type="entry name" value="THIOESTERASE DOMAIN-CONTAINING PROTEIN"/>
    <property type="match status" value="1"/>
</dbReference>
<feature type="domain" description="Acyl-CoA thioesterase-like N-terminal HotDog" evidence="1">
    <location>
        <begin position="23"/>
        <end position="106"/>
    </location>
</feature>
<proteinExistence type="predicted"/>
<gene>
    <name evidence="3" type="ORF">E1286_20080</name>
</gene>
<dbReference type="InterPro" id="IPR049450">
    <property type="entry name" value="ACOT8-like_C"/>
</dbReference>